<feature type="region of interest" description="Disordered" evidence="18">
    <location>
        <begin position="1"/>
        <end position="29"/>
    </location>
</feature>
<dbReference type="EC" id="2.7.8.8" evidence="4"/>
<dbReference type="Proteomes" id="UP000245783">
    <property type="component" value="Unassembled WGS sequence"/>
</dbReference>
<proteinExistence type="inferred from homology"/>
<dbReference type="STRING" id="1522189.A0A316VYC9"/>
<comment type="pathway">
    <text evidence="16">Phospholipid metabolism; phosphatidylethanolamine biosynthesis; phosphatidylethanolamine from CDP-diacylglycerol: step 1/2.</text>
</comment>
<keyword evidence="20" id="KW-1185">Reference proteome</keyword>
<evidence type="ECO:0000256" key="11">
    <source>
        <dbReference type="ARBA" id="ARBA00023098"/>
    </source>
</evidence>
<dbReference type="InterPro" id="IPR000462">
    <property type="entry name" value="CDP-OH_P_trans"/>
</dbReference>
<keyword evidence="8" id="KW-0812">Transmembrane</keyword>
<dbReference type="OrthoDB" id="448573at2759"/>
<evidence type="ECO:0000313" key="19">
    <source>
        <dbReference type="EMBL" id="PWN42459.1"/>
    </source>
</evidence>
<dbReference type="PANTHER" id="PTHR14269">
    <property type="entry name" value="CDP-DIACYLGLYCEROL--GLYCEROL-3-PHOSPHATE 3-PHOSPHATIDYLTRANSFERASE-RELATED"/>
    <property type="match status" value="1"/>
</dbReference>
<evidence type="ECO:0000256" key="1">
    <source>
        <dbReference type="ARBA" id="ARBA00000287"/>
    </source>
</evidence>
<keyword evidence="12" id="KW-0472">Membrane</keyword>
<evidence type="ECO:0000256" key="12">
    <source>
        <dbReference type="ARBA" id="ARBA00023136"/>
    </source>
</evidence>
<evidence type="ECO:0000256" key="14">
    <source>
        <dbReference type="ARBA" id="ARBA00023264"/>
    </source>
</evidence>
<comment type="subcellular location">
    <subcellularLocation>
        <location evidence="2">Endoplasmic reticulum membrane</location>
        <topology evidence="2">Multi-pass membrane protein</topology>
    </subcellularLocation>
</comment>
<dbReference type="GO" id="GO:0003882">
    <property type="term" value="F:CDP-diacylglycerol-serine O-phosphatidyltransferase activity"/>
    <property type="evidence" value="ECO:0007669"/>
    <property type="project" value="UniProtKB-EC"/>
</dbReference>
<sequence length="310" mass="32764">MTAQPAVGPIEPKGKSKGKKGKSSRAKSEEAAIQQDGALKQFVETSGHFSLVRNFHLADAFTLMNGFCGAQSLFASARYLITSDPIHAWHALWFPVFGAIFDLLDGKVARWRNSSSMLGQELDSLADSTSFGAAPAFAAFALGLRTPLDSIILTAFVCAGIARLARFNVTTASIPHDATGKARYFEGLPIPSSLILVGGMAICMLAGRVAPGGLPLVLAKERGVGQDGFTFFGALRDFIPGANAGDGVPLGTIGYDVSAHVAKSLIDFGLPRSAALTIASYSKVEVHVLSLVWLTWAALFISKTIRIPKP</sequence>
<evidence type="ECO:0000256" key="4">
    <source>
        <dbReference type="ARBA" id="ARBA00013174"/>
    </source>
</evidence>
<evidence type="ECO:0000256" key="13">
    <source>
        <dbReference type="ARBA" id="ARBA00023209"/>
    </source>
</evidence>
<keyword evidence="11" id="KW-0443">Lipid metabolism</keyword>
<dbReference type="FunCoup" id="A0A316VYC9">
    <property type="interactions" value="57"/>
</dbReference>
<dbReference type="PROSITE" id="PS00379">
    <property type="entry name" value="CDP_ALCOHOL_P_TRANSF"/>
    <property type="match status" value="1"/>
</dbReference>
<evidence type="ECO:0000256" key="10">
    <source>
        <dbReference type="ARBA" id="ARBA00022989"/>
    </source>
</evidence>
<evidence type="ECO:0000313" key="20">
    <source>
        <dbReference type="Proteomes" id="UP000245783"/>
    </source>
</evidence>
<evidence type="ECO:0000256" key="5">
    <source>
        <dbReference type="ARBA" id="ARBA00017171"/>
    </source>
</evidence>
<gene>
    <name evidence="19" type="ORF">IE81DRAFT_290175</name>
</gene>
<keyword evidence="10" id="KW-1133">Transmembrane helix</keyword>
<dbReference type="AlphaFoldDB" id="A0A316VYC9"/>
<dbReference type="Pfam" id="PF01066">
    <property type="entry name" value="CDP-OH_P_transf"/>
    <property type="match status" value="1"/>
</dbReference>
<keyword evidence="7 17" id="KW-0808">Transferase</keyword>
<evidence type="ECO:0000256" key="9">
    <source>
        <dbReference type="ARBA" id="ARBA00022824"/>
    </source>
</evidence>
<reference evidence="19 20" key="1">
    <citation type="journal article" date="2018" name="Mol. Biol. Evol.">
        <title>Broad Genomic Sampling Reveals a Smut Pathogenic Ancestry of the Fungal Clade Ustilaginomycotina.</title>
        <authorList>
            <person name="Kijpornyongpan T."/>
            <person name="Mondo S.J."/>
            <person name="Barry K."/>
            <person name="Sandor L."/>
            <person name="Lee J."/>
            <person name="Lipzen A."/>
            <person name="Pangilinan J."/>
            <person name="LaButti K."/>
            <person name="Hainaut M."/>
            <person name="Henrissat B."/>
            <person name="Grigoriev I.V."/>
            <person name="Spatafora J.W."/>
            <person name="Aime M.C."/>
        </authorList>
    </citation>
    <scope>NUCLEOTIDE SEQUENCE [LARGE SCALE GENOMIC DNA]</scope>
    <source>
        <strain evidence="19 20">MCA 4658</strain>
    </source>
</reference>
<evidence type="ECO:0000256" key="15">
    <source>
        <dbReference type="ARBA" id="ARBA00032361"/>
    </source>
</evidence>
<keyword evidence="14" id="KW-1208">Phospholipid metabolism</keyword>
<evidence type="ECO:0000256" key="7">
    <source>
        <dbReference type="ARBA" id="ARBA00022679"/>
    </source>
</evidence>
<dbReference type="RefSeq" id="XP_025369619.1">
    <property type="nucleotide sequence ID" value="XM_025511843.1"/>
</dbReference>
<dbReference type="InterPro" id="IPR043130">
    <property type="entry name" value="CDP-OH_PTrfase_TM_dom"/>
</dbReference>
<evidence type="ECO:0000256" key="16">
    <source>
        <dbReference type="ARBA" id="ARBA00060701"/>
    </source>
</evidence>
<dbReference type="GO" id="GO:0006659">
    <property type="term" value="P:phosphatidylserine biosynthetic process"/>
    <property type="evidence" value="ECO:0007669"/>
    <property type="project" value="UniProtKB-ARBA"/>
</dbReference>
<keyword evidence="9" id="KW-0256">Endoplasmic reticulum</keyword>
<keyword evidence="6" id="KW-0444">Lipid biosynthesis</keyword>
<evidence type="ECO:0000256" key="6">
    <source>
        <dbReference type="ARBA" id="ARBA00022516"/>
    </source>
</evidence>
<keyword evidence="13" id="KW-0594">Phospholipid biosynthesis</keyword>
<dbReference type="Gene3D" id="1.20.120.1760">
    <property type="match status" value="1"/>
</dbReference>
<feature type="compositionally biased region" description="Basic residues" evidence="18">
    <location>
        <begin position="15"/>
        <end position="25"/>
    </location>
</feature>
<comment type="similarity">
    <text evidence="17">Belongs to the CDP-alcohol phosphatidyltransferase class-I family.</text>
</comment>
<evidence type="ECO:0000256" key="8">
    <source>
        <dbReference type="ARBA" id="ARBA00022692"/>
    </source>
</evidence>
<evidence type="ECO:0000256" key="17">
    <source>
        <dbReference type="RuleBase" id="RU003750"/>
    </source>
</evidence>
<evidence type="ECO:0000256" key="2">
    <source>
        <dbReference type="ARBA" id="ARBA00004477"/>
    </source>
</evidence>
<dbReference type="InterPro" id="IPR050324">
    <property type="entry name" value="CDP-alcohol_PTase-I"/>
</dbReference>
<protein>
    <recommendedName>
        <fullName evidence="5">CDP-diacylglycerol--serine O-phosphatidyltransferase</fullName>
        <ecNumber evidence="4">2.7.8.8</ecNumber>
    </recommendedName>
    <alternativeName>
        <fullName evidence="15">Phosphatidylserine synthase</fullName>
    </alternativeName>
</protein>
<comment type="pathway">
    <text evidence="3">Lipid metabolism.</text>
</comment>
<comment type="catalytic activity">
    <reaction evidence="1">
        <text>a CDP-1,2-diacyl-sn-glycerol + L-serine = a 1,2-diacyl-sn-glycero-3-phospho-L-serine + CMP + H(+)</text>
        <dbReference type="Rhea" id="RHEA:16913"/>
        <dbReference type="ChEBI" id="CHEBI:15378"/>
        <dbReference type="ChEBI" id="CHEBI:33384"/>
        <dbReference type="ChEBI" id="CHEBI:57262"/>
        <dbReference type="ChEBI" id="CHEBI:58332"/>
        <dbReference type="ChEBI" id="CHEBI:60377"/>
        <dbReference type="EC" id="2.7.8.8"/>
    </reaction>
</comment>
<accession>A0A316VYC9</accession>
<evidence type="ECO:0000256" key="18">
    <source>
        <dbReference type="SAM" id="MobiDB-lite"/>
    </source>
</evidence>
<dbReference type="PANTHER" id="PTHR14269:SF61">
    <property type="entry name" value="CDP-DIACYLGLYCEROL--SERINE O-PHOSPHATIDYLTRANSFERASE"/>
    <property type="match status" value="1"/>
</dbReference>
<organism evidence="19 20">
    <name type="scientific">Ceraceosorus guamensis</name>
    <dbReference type="NCBI Taxonomy" id="1522189"/>
    <lineage>
        <taxon>Eukaryota</taxon>
        <taxon>Fungi</taxon>
        <taxon>Dikarya</taxon>
        <taxon>Basidiomycota</taxon>
        <taxon>Ustilaginomycotina</taxon>
        <taxon>Exobasidiomycetes</taxon>
        <taxon>Ceraceosorales</taxon>
        <taxon>Ceraceosoraceae</taxon>
        <taxon>Ceraceosorus</taxon>
    </lineage>
</organism>
<dbReference type="EMBL" id="KZ819379">
    <property type="protein sequence ID" value="PWN42459.1"/>
    <property type="molecule type" value="Genomic_DNA"/>
</dbReference>
<evidence type="ECO:0000256" key="3">
    <source>
        <dbReference type="ARBA" id="ARBA00005189"/>
    </source>
</evidence>
<dbReference type="InParanoid" id="A0A316VYC9"/>
<dbReference type="FunFam" id="1.20.120.1760:FF:000022">
    <property type="entry name" value="CDP-diacylglycerol--serine O-phosphatidyltransferase"/>
    <property type="match status" value="1"/>
</dbReference>
<dbReference type="GeneID" id="37033713"/>
<dbReference type="GO" id="GO:0005789">
    <property type="term" value="C:endoplasmic reticulum membrane"/>
    <property type="evidence" value="ECO:0007669"/>
    <property type="project" value="UniProtKB-SubCell"/>
</dbReference>
<name>A0A316VYC9_9BASI</name>
<dbReference type="InterPro" id="IPR048254">
    <property type="entry name" value="CDP_ALCOHOL_P_TRANSF_CS"/>
</dbReference>